<evidence type="ECO:0000313" key="3">
    <source>
        <dbReference type="Proteomes" id="UP000199155"/>
    </source>
</evidence>
<feature type="region of interest" description="Disordered" evidence="1">
    <location>
        <begin position="368"/>
        <end position="429"/>
    </location>
</feature>
<sequence length="449" mass="44770">MSEFGGDGPGGHPDEGRDARGRYGRGAPGHEHGHEEAGRGQDAAARSRDGAGRGRDGAGTSWAGRGGPRVSWAGREQRGGSRAGRGHDDEQHGQHQQHGGYGTVNGASGPEYDPDRRGQESAQSGLDPDELALRRMLRGAVGGLEPSDDALDHLRRAVPARRARKRQALVGMAAAALLVGTAVPAVFHVATSPAAEDNLTSAGDSSNAPGETGTDQGPGAEAGAGQEPGEKEKDKEKEQEKEEPGTGDTASSGATAGTSPTGEVVADAPVCDASMLAQPSSSTGAAHPDGSVYGSFRVANTSTANCTVGGSGSVTFAAQGAADTSKINVVDHTAGDPAAGLPAPSAEPAAVVLAPGQSYEVQFAWVPSESCPTTNPSPDPSPTENSGDAGGTGDTESGVQTQLASGEGGTADGSVAITHTADPGAPSVEVTIPNACAGTIYRTEALPAS</sequence>
<accession>A0A1G9CCR6</accession>
<feature type="compositionally biased region" description="Basic and acidic residues" evidence="1">
    <location>
        <begin position="12"/>
        <end position="21"/>
    </location>
</feature>
<feature type="compositionally biased region" description="Polar residues" evidence="1">
    <location>
        <begin position="248"/>
        <end position="261"/>
    </location>
</feature>
<protein>
    <recommendedName>
        <fullName evidence="4">DUF4232 domain-containing protein</fullName>
    </recommendedName>
</protein>
<feature type="region of interest" description="Disordered" evidence="1">
    <location>
        <begin position="196"/>
        <end position="264"/>
    </location>
</feature>
<feature type="compositionally biased region" description="Polar residues" evidence="1">
    <location>
        <begin position="394"/>
        <end position="404"/>
    </location>
</feature>
<feature type="compositionally biased region" description="Low complexity" evidence="1">
    <location>
        <begin position="217"/>
        <end position="227"/>
    </location>
</feature>
<evidence type="ECO:0008006" key="4">
    <source>
        <dbReference type="Google" id="ProtNLM"/>
    </source>
</evidence>
<reference evidence="2 3" key="1">
    <citation type="submission" date="2016-10" db="EMBL/GenBank/DDBJ databases">
        <authorList>
            <person name="de Groot N.N."/>
        </authorList>
    </citation>
    <scope>NUCLEOTIDE SEQUENCE [LARGE SCALE GENOMIC DNA]</scope>
    <source>
        <strain evidence="2 3">CGMCC 4.5727</strain>
    </source>
</reference>
<dbReference type="EMBL" id="FNFF01000008">
    <property type="protein sequence ID" value="SDK49472.1"/>
    <property type="molecule type" value="Genomic_DNA"/>
</dbReference>
<feature type="compositionally biased region" description="Basic and acidic residues" evidence="1">
    <location>
        <begin position="75"/>
        <end position="93"/>
    </location>
</feature>
<keyword evidence="3" id="KW-1185">Reference proteome</keyword>
<dbReference type="Proteomes" id="UP000199155">
    <property type="component" value="Unassembled WGS sequence"/>
</dbReference>
<feature type="region of interest" description="Disordered" evidence="1">
    <location>
        <begin position="1"/>
        <end position="131"/>
    </location>
</feature>
<name>A0A1G9CCR6_9ACTN</name>
<evidence type="ECO:0000256" key="1">
    <source>
        <dbReference type="SAM" id="MobiDB-lite"/>
    </source>
</evidence>
<proteinExistence type="predicted"/>
<dbReference type="STRING" id="417292.SAMN05421806_10864"/>
<feature type="compositionally biased region" description="Basic and acidic residues" evidence="1">
    <location>
        <begin position="28"/>
        <end position="56"/>
    </location>
</feature>
<feature type="compositionally biased region" description="Basic and acidic residues" evidence="1">
    <location>
        <begin position="228"/>
        <end position="244"/>
    </location>
</feature>
<feature type="compositionally biased region" description="Gly residues" evidence="1">
    <location>
        <begin position="1"/>
        <end position="11"/>
    </location>
</feature>
<evidence type="ECO:0000313" key="2">
    <source>
        <dbReference type="EMBL" id="SDK49472.1"/>
    </source>
</evidence>
<feature type="compositionally biased region" description="Polar residues" evidence="1">
    <location>
        <begin position="198"/>
        <end position="215"/>
    </location>
</feature>
<gene>
    <name evidence="2" type="ORF">SAMN05421806_10864</name>
</gene>
<dbReference type="AlphaFoldDB" id="A0A1G9CCR6"/>
<organism evidence="2 3">
    <name type="scientific">Streptomyces indicus</name>
    <dbReference type="NCBI Taxonomy" id="417292"/>
    <lineage>
        <taxon>Bacteria</taxon>
        <taxon>Bacillati</taxon>
        <taxon>Actinomycetota</taxon>
        <taxon>Actinomycetes</taxon>
        <taxon>Kitasatosporales</taxon>
        <taxon>Streptomycetaceae</taxon>
        <taxon>Streptomyces</taxon>
    </lineage>
</organism>